<dbReference type="PANTHER" id="PTHR47331">
    <property type="entry name" value="PHD-TYPE DOMAIN-CONTAINING PROTEIN"/>
    <property type="match status" value="1"/>
</dbReference>
<feature type="domain" description="Reverse transcriptase" evidence="1">
    <location>
        <begin position="289"/>
        <end position="405"/>
    </location>
</feature>
<dbReference type="PANTHER" id="PTHR47331:SF5">
    <property type="entry name" value="RIBONUCLEASE H"/>
    <property type="match status" value="1"/>
</dbReference>
<reference evidence="3" key="1">
    <citation type="journal article" date="2015" name="Proc. Natl. Acad. Sci. U.S.A.">
        <title>Genome sequence of the Asian Tiger mosquito, Aedes albopictus, reveals insights into its biology, genetics, and evolution.</title>
        <authorList>
            <person name="Chen X.G."/>
            <person name="Jiang X."/>
            <person name="Gu J."/>
            <person name="Xu M."/>
            <person name="Wu Y."/>
            <person name="Deng Y."/>
            <person name="Zhang C."/>
            <person name="Bonizzoni M."/>
            <person name="Dermauw W."/>
            <person name="Vontas J."/>
            <person name="Armbruster P."/>
            <person name="Huang X."/>
            <person name="Yang Y."/>
            <person name="Zhang H."/>
            <person name="He W."/>
            <person name="Peng H."/>
            <person name="Liu Y."/>
            <person name="Wu K."/>
            <person name="Chen J."/>
            <person name="Lirakis M."/>
            <person name="Topalis P."/>
            <person name="Van Leeuwen T."/>
            <person name="Hall A.B."/>
            <person name="Jiang X."/>
            <person name="Thorpe C."/>
            <person name="Mueller R.L."/>
            <person name="Sun C."/>
            <person name="Waterhouse R.M."/>
            <person name="Yan G."/>
            <person name="Tu Z.J."/>
            <person name="Fang X."/>
            <person name="James A.A."/>
        </authorList>
    </citation>
    <scope>NUCLEOTIDE SEQUENCE [LARGE SCALE GENOMIC DNA]</scope>
    <source>
        <strain evidence="3">Foshan</strain>
    </source>
</reference>
<dbReference type="SUPFAM" id="SSF56672">
    <property type="entry name" value="DNA/RNA polymerases"/>
    <property type="match status" value="1"/>
</dbReference>
<dbReference type="RefSeq" id="XP_062704053.1">
    <property type="nucleotide sequence ID" value="XM_062848069.1"/>
</dbReference>
<dbReference type="InterPro" id="IPR000477">
    <property type="entry name" value="RT_dom"/>
</dbReference>
<protein>
    <recommendedName>
        <fullName evidence="1">Reverse transcriptase domain-containing protein</fullName>
    </recommendedName>
</protein>
<accession>A0ABM1ZF68</accession>
<name>A0ABM1ZF68_AEDAL</name>
<dbReference type="EnsemblMetazoa" id="AALFPA23_017886.R26185">
    <property type="protein sequence ID" value="AALFPA23_017886.P26185"/>
    <property type="gene ID" value="AALFPA23_017886"/>
</dbReference>
<dbReference type="Pfam" id="PF00078">
    <property type="entry name" value="RVT_1"/>
    <property type="match status" value="1"/>
</dbReference>
<dbReference type="InterPro" id="IPR043502">
    <property type="entry name" value="DNA/RNA_pol_sf"/>
</dbReference>
<evidence type="ECO:0000313" key="2">
    <source>
        <dbReference type="EnsemblMetazoa" id="AALFPA23_017886.P26185"/>
    </source>
</evidence>
<sequence length="462" mass="53064">MSLELRQSRSTFESQLVVRKVSNNTRSTISVQELTLPEQSLDYDELSQRYRYLRGLPVDSYNKALPRLLIGVNNASLTVPLQIREGRKNEPIAVKTRLGWCIFGGRGNEAAHSLNYHACSCSNDEDLHDTVKEYFAMEDAGVKPPVVLESEDDKRARKIMEQTTIRVGEKFETGLLWKYDDVEFPNSYNMAVKRLECLERRMMRDPELATNLKTQIMEYQRKGYAHRATEEELAQANPKRVWYLPLGAVTNPRKPGKVRLIWDAAAKVDGISLNSMLLKGPDQLTSLPLSRFRQYTVAVSADIKEMFHQLLIRRPDRHSQRFLFRENLEDPIDIYLMDVATFGSTCSPASAQFVKNKNAEEFVDQLPRAVEGILENHYVDDYLDSFENEDEAEQVSREVRSIHQRGGFLLRNWLSNSSRVIHGLNEEEPKASKNLCLSGAEKSDRVLGMLWQTADDELWFPI</sequence>
<evidence type="ECO:0000313" key="3">
    <source>
        <dbReference type="Proteomes" id="UP000069940"/>
    </source>
</evidence>
<evidence type="ECO:0000259" key="1">
    <source>
        <dbReference type="Pfam" id="PF00078"/>
    </source>
</evidence>
<keyword evidence="3" id="KW-1185">Reference proteome</keyword>
<reference evidence="2" key="2">
    <citation type="submission" date="2025-05" db="UniProtKB">
        <authorList>
            <consortium name="EnsemblMetazoa"/>
        </authorList>
    </citation>
    <scope>IDENTIFICATION</scope>
    <source>
        <strain evidence="2">Foshan</strain>
    </source>
</reference>
<proteinExistence type="predicted"/>
<organism evidence="2 3">
    <name type="scientific">Aedes albopictus</name>
    <name type="common">Asian tiger mosquito</name>
    <name type="synonym">Stegomyia albopicta</name>
    <dbReference type="NCBI Taxonomy" id="7160"/>
    <lineage>
        <taxon>Eukaryota</taxon>
        <taxon>Metazoa</taxon>
        <taxon>Ecdysozoa</taxon>
        <taxon>Arthropoda</taxon>
        <taxon>Hexapoda</taxon>
        <taxon>Insecta</taxon>
        <taxon>Pterygota</taxon>
        <taxon>Neoptera</taxon>
        <taxon>Endopterygota</taxon>
        <taxon>Diptera</taxon>
        <taxon>Nematocera</taxon>
        <taxon>Culicoidea</taxon>
        <taxon>Culicidae</taxon>
        <taxon>Culicinae</taxon>
        <taxon>Aedini</taxon>
        <taxon>Aedes</taxon>
        <taxon>Stegomyia</taxon>
    </lineage>
</organism>
<dbReference type="GeneID" id="134286457"/>
<dbReference type="Proteomes" id="UP000069940">
    <property type="component" value="Unassembled WGS sequence"/>
</dbReference>